<feature type="transmembrane region" description="Helical" evidence="1">
    <location>
        <begin position="101"/>
        <end position="134"/>
    </location>
</feature>
<reference evidence="2" key="1">
    <citation type="submission" date="2023-06" db="EMBL/GenBank/DDBJ databases">
        <title>Egi l300058.</title>
        <authorList>
            <person name="Gao L."/>
            <person name="Fang B.-Z."/>
            <person name="Li W.-J."/>
        </authorList>
    </citation>
    <scope>NUCLEOTIDE SEQUENCE</scope>
    <source>
        <strain evidence="2">EGI L300058</strain>
    </source>
</reference>
<accession>A0ABT8GIX3</accession>
<sequence length="192" mass="21085">MAAMEHNDEHATGQVGSRTGWIFLSLTRIAIGWIFLWAFLDKLFGLGFSTCRQDDGSIQVMCERAWLEGGAVTEGYLASSSGPFADFFIGLADQRWTDWGFMIGLAGVGLALILGIGTRIAAVAGSLLLAMMYVSHAWPNAGGNANNPFMDDHILQILAIIAIVLLERTWQAVGLGNWWRKLSIVQKNRWLV</sequence>
<dbReference type="EMBL" id="JAUHQA010000001">
    <property type="protein sequence ID" value="MDN4481383.1"/>
    <property type="molecule type" value="Genomic_DNA"/>
</dbReference>
<keyword evidence="1" id="KW-1133">Transmembrane helix</keyword>
<gene>
    <name evidence="2" type="ORF">QQX02_10650</name>
</gene>
<feature type="transmembrane region" description="Helical" evidence="1">
    <location>
        <begin position="154"/>
        <end position="179"/>
    </location>
</feature>
<evidence type="ECO:0000256" key="1">
    <source>
        <dbReference type="SAM" id="Phobius"/>
    </source>
</evidence>
<protein>
    <submittedName>
        <fullName evidence="2">DoxX family protein</fullName>
    </submittedName>
</protein>
<dbReference type="Proteomes" id="UP001172708">
    <property type="component" value="Unassembled WGS sequence"/>
</dbReference>
<keyword evidence="1" id="KW-0812">Transmembrane</keyword>
<comment type="caution">
    <text evidence="2">The sequence shown here is derived from an EMBL/GenBank/DDBJ whole genome shotgun (WGS) entry which is preliminary data.</text>
</comment>
<name>A0ABT8GIX3_9MICO</name>
<dbReference type="RefSeq" id="WP_301142990.1">
    <property type="nucleotide sequence ID" value="NZ_JAUHQA010000001.1"/>
</dbReference>
<keyword evidence="1" id="KW-0472">Membrane</keyword>
<evidence type="ECO:0000313" key="3">
    <source>
        <dbReference type="Proteomes" id="UP001172708"/>
    </source>
</evidence>
<feature type="transmembrane region" description="Helical" evidence="1">
    <location>
        <begin position="20"/>
        <end position="40"/>
    </location>
</feature>
<proteinExistence type="predicted"/>
<keyword evidence="3" id="KW-1185">Reference proteome</keyword>
<evidence type="ECO:0000313" key="2">
    <source>
        <dbReference type="EMBL" id="MDN4481383.1"/>
    </source>
</evidence>
<organism evidence="2 3">
    <name type="scientific">Demequina muriae</name>
    <dbReference type="NCBI Taxonomy" id="3051664"/>
    <lineage>
        <taxon>Bacteria</taxon>
        <taxon>Bacillati</taxon>
        <taxon>Actinomycetota</taxon>
        <taxon>Actinomycetes</taxon>
        <taxon>Micrococcales</taxon>
        <taxon>Demequinaceae</taxon>
        <taxon>Demequina</taxon>
    </lineage>
</organism>